<feature type="transmembrane region" description="Helical" evidence="1">
    <location>
        <begin position="33"/>
        <end position="55"/>
    </location>
</feature>
<dbReference type="Proteomes" id="UP001333818">
    <property type="component" value="Unassembled WGS sequence"/>
</dbReference>
<accession>A0AAW9Q127</accession>
<keyword evidence="1" id="KW-0812">Transmembrane</keyword>
<comment type="caution">
    <text evidence="2">The sequence shown here is derived from an EMBL/GenBank/DDBJ whole genome shotgun (WGS) entry which is preliminary data.</text>
</comment>
<keyword evidence="1" id="KW-0472">Membrane</keyword>
<dbReference type="InterPro" id="IPR001646">
    <property type="entry name" value="5peptide_repeat"/>
</dbReference>
<dbReference type="Gene3D" id="2.160.20.80">
    <property type="entry name" value="E3 ubiquitin-protein ligase SopA"/>
    <property type="match status" value="2"/>
</dbReference>
<evidence type="ECO:0000313" key="3">
    <source>
        <dbReference type="Proteomes" id="UP001333818"/>
    </source>
</evidence>
<protein>
    <submittedName>
        <fullName evidence="2">Pentapeptide repeat-containing protein</fullName>
    </submittedName>
</protein>
<keyword evidence="3" id="KW-1185">Reference proteome</keyword>
<dbReference type="SUPFAM" id="SSF141571">
    <property type="entry name" value="Pentapeptide repeat-like"/>
    <property type="match status" value="1"/>
</dbReference>
<gene>
    <name evidence="2" type="ORF">V2H45_19665</name>
</gene>
<evidence type="ECO:0000313" key="2">
    <source>
        <dbReference type="EMBL" id="MEE3718967.1"/>
    </source>
</evidence>
<proteinExistence type="predicted"/>
<dbReference type="InterPro" id="IPR051082">
    <property type="entry name" value="Pentapeptide-BTB/POZ_domain"/>
</dbReference>
<evidence type="ECO:0000256" key="1">
    <source>
        <dbReference type="SAM" id="Phobius"/>
    </source>
</evidence>
<name>A0AAW9Q127_9CYAN</name>
<keyword evidence="1" id="KW-1133">Transmembrane helix</keyword>
<reference evidence="2" key="1">
    <citation type="submission" date="2024-01" db="EMBL/GenBank/DDBJ databases">
        <title>Bank of Algae and Cyanobacteria of the Azores (BACA) strain genomes.</title>
        <authorList>
            <person name="Luz R."/>
            <person name="Cordeiro R."/>
            <person name="Fonseca A."/>
            <person name="Goncalves V."/>
        </authorList>
    </citation>
    <scope>NUCLEOTIDE SEQUENCE</scope>
    <source>
        <strain evidence="2">BACA0141</strain>
    </source>
</reference>
<dbReference type="PANTHER" id="PTHR14136">
    <property type="entry name" value="BTB_POZ DOMAIN-CONTAINING PROTEIN KCTD9"/>
    <property type="match status" value="1"/>
</dbReference>
<organism evidence="2 3">
    <name type="scientific">Tumidithrix elongata BACA0141</name>
    <dbReference type="NCBI Taxonomy" id="2716417"/>
    <lineage>
        <taxon>Bacteria</taxon>
        <taxon>Bacillati</taxon>
        <taxon>Cyanobacteriota</taxon>
        <taxon>Cyanophyceae</taxon>
        <taxon>Pseudanabaenales</taxon>
        <taxon>Pseudanabaenaceae</taxon>
        <taxon>Tumidithrix</taxon>
        <taxon>Tumidithrix elongata</taxon>
    </lineage>
</organism>
<dbReference type="AlphaFoldDB" id="A0AAW9Q127"/>
<dbReference type="PANTHER" id="PTHR14136:SF17">
    <property type="entry name" value="BTB_POZ DOMAIN-CONTAINING PROTEIN KCTD9"/>
    <property type="match status" value="1"/>
</dbReference>
<dbReference type="Pfam" id="PF00805">
    <property type="entry name" value="Pentapeptide"/>
    <property type="match status" value="4"/>
</dbReference>
<dbReference type="EMBL" id="JAZBJZ010000103">
    <property type="protein sequence ID" value="MEE3718967.1"/>
    <property type="molecule type" value="Genomic_DNA"/>
</dbReference>
<sequence>MTWLFYWILHDWGSLQQNPTDNAKRRFDATLEIVKAIISGVGTVATVIGGVFLFLNFRLAQKKADTDEKQAKNASELAESRLITERFAKAVEQLGSDKIEVRLGAIYSLERIAKDSERDHWTIMEVLTSFIQEKAPLKLEKDLNRAKAYEISQKSGSNSSPEENWNAAVEEIAKQPIAKDIQAALTVIGRRDTEKDPKDPEDKRLDLSNTYLRNAHLSGANLSNTDLMNTNLSRAYLKDVNLMDANLSSANLKNANLMNANLSRAYLNDSDLSSAALIYANLSGAYLSKVSLSDADLSKAILNDANLSGANLSGANLHRAQLKKAKLIDAILKGACLKEACLEESVLYSADVSDADLSNTDLSKANLYCANLSNTDLSKAILHEAPLFMVQISVVLTSVIPTSVI</sequence>